<organism evidence="1 2">
    <name type="scientific">Musa troglodytarum</name>
    <name type="common">fe'i banana</name>
    <dbReference type="NCBI Taxonomy" id="320322"/>
    <lineage>
        <taxon>Eukaryota</taxon>
        <taxon>Viridiplantae</taxon>
        <taxon>Streptophyta</taxon>
        <taxon>Embryophyta</taxon>
        <taxon>Tracheophyta</taxon>
        <taxon>Spermatophyta</taxon>
        <taxon>Magnoliopsida</taxon>
        <taxon>Liliopsida</taxon>
        <taxon>Zingiberales</taxon>
        <taxon>Musaceae</taxon>
        <taxon>Musa</taxon>
    </lineage>
</organism>
<dbReference type="Proteomes" id="UP001055439">
    <property type="component" value="Chromosome 4"/>
</dbReference>
<keyword evidence="2" id="KW-1185">Reference proteome</keyword>
<accession>A0A9E7FFF9</accession>
<name>A0A9E7FFF9_9LILI</name>
<reference evidence="1" key="1">
    <citation type="submission" date="2022-05" db="EMBL/GenBank/DDBJ databases">
        <title>The Musa troglodytarum L. genome provides insights into the mechanism of non-climacteric behaviour and enrichment of carotenoids.</title>
        <authorList>
            <person name="Wang J."/>
        </authorList>
    </citation>
    <scope>NUCLEOTIDE SEQUENCE</scope>
    <source>
        <tissue evidence="1">Leaf</tissue>
    </source>
</reference>
<evidence type="ECO:0000313" key="2">
    <source>
        <dbReference type="Proteomes" id="UP001055439"/>
    </source>
</evidence>
<sequence>MSSVAARELGCGARFRNCSGSIYEQSVMVKFDVRLVLNRSSSYQSWRHLGVSAKLVMDNRRHWGLFRRPYLPAKSGSCELSKVIDAMVETSHLVCDFEDQQKNIYQPNRRLGLCEPHRSFGGPASICCPKVTVGHVVKAKLFGMVSPLVFKSAQERHVSSAQNNDGNGRPNIQMTALVVAGKLPMEPTFK</sequence>
<gene>
    <name evidence="1" type="ORF">MUK42_29010</name>
</gene>
<dbReference type="OrthoDB" id="10535043at2759"/>
<evidence type="ECO:0000313" key="1">
    <source>
        <dbReference type="EMBL" id="URD95269.1"/>
    </source>
</evidence>
<protein>
    <submittedName>
        <fullName evidence="1">Uncharacterized protein</fullName>
    </submittedName>
</protein>
<dbReference type="AlphaFoldDB" id="A0A9E7FFF9"/>
<proteinExistence type="predicted"/>
<dbReference type="EMBL" id="CP097506">
    <property type="protein sequence ID" value="URD95269.1"/>
    <property type="molecule type" value="Genomic_DNA"/>
</dbReference>